<proteinExistence type="predicted"/>
<evidence type="ECO:0000259" key="2">
    <source>
        <dbReference type="Pfam" id="PF01321"/>
    </source>
</evidence>
<dbReference type="EMBL" id="SNWQ01000004">
    <property type="protein sequence ID" value="TDO50518.1"/>
    <property type="molecule type" value="Genomic_DNA"/>
</dbReference>
<dbReference type="Pfam" id="PF00557">
    <property type="entry name" value="Peptidase_M24"/>
    <property type="match status" value="1"/>
</dbReference>
<feature type="domain" description="Peptidase M24" evidence="1">
    <location>
        <begin position="171"/>
        <end position="365"/>
    </location>
</feature>
<dbReference type="InterPro" id="IPR036005">
    <property type="entry name" value="Creatinase/aminopeptidase-like"/>
</dbReference>
<dbReference type="PANTHER" id="PTHR46112">
    <property type="entry name" value="AMINOPEPTIDASE"/>
    <property type="match status" value="1"/>
</dbReference>
<dbReference type="CDD" id="cd01066">
    <property type="entry name" value="APP_MetAP"/>
    <property type="match status" value="1"/>
</dbReference>
<keyword evidence="3" id="KW-0378">Hydrolase</keyword>
<dbReference type="InterPro" id="IPR050659">
    <property type="entry name" value="Peptidase_M24B"/>
</dbReference>
<reference evidence="3 4" key="1">
    <citation type="submission" date="2019-03" db="EMBL/GenBank/DDBJ databases">
        <title>Genomic Encyclopedia of Type Strains, Phase III (KMG-III): the genomes of soil and plant-associated and newly described type strains.</title>
        <authorList>
            <person name="Whitman W."/>
        </authorList>
    </citation>
    <scope>NUCLEOTIDE SEQUENCE [LARGE SCALE GENOMIC DNA]</scope>
    <source>
        <strain evidence="3 4">VKM Ac-2527</strain>
    </source>
</reference>
<dbReference type="InterPro" id="IPR000587">
    <property type="entry name" value="Creatinase_N"/>
</dbReference>
<dbReference type="AlphaFoldDB" id="A0A4V3CAM9"/>
<dbReference type="Proteomes" id="UP000295388">
    <property type="component" value="Unassembled WGS sequence"/>
</dbReference>
<evidence type="ECO:0000313" key="3">
    <source>
        <dbReference type="EMBL" id="TDO50518.1"/>
    </source>
</evidence>
<dbReference type="Pfam" id="PF01321">
    <property type="entry name" value="Creatinase_N"/>
    <property type="match status" value="1"/>
</dbReference>
<evidence type="ECO:0000259" key="1">
    <source>
        <dbReference type="Pfam" id="PF00557"/>
    </source>
</evidence>
<dbReference type="RefSeq" id="WP_133799727.1">
    <property type="nucleotide sequence ID" value="NZ_SNWQ01000004.1"/>
</dbReference>
<dbReference type="Gene3D" id="3.90.230.10">
    <property type="entry name" value="Creatinase/methionine aminopeptidase superfamily"/>
    <property type="match status" value="1"/>
</dbReference>
<comment type="caution">
    <text evidence="3">The sequence shown here is derived from an EMBL/GenBank/DDBJ whole genome shotgun (WGS) entry which is preliminary data.</text>
</comment>
<dbReference type="SUPFAM" id="SSF53092">
    <property type="entry name" value="Creatinase/prolidase N-terminal domain"/>
    <property type="match status" value="1"/>
</dbReference>
<dbReference type="GO" id="GO:0004177">
    <property type="term" value="F:aminopeptidase activity"/>
    <property type="evidence" value="ECO:0007669"/>
    <property type="project" value="UniProtKB-KW"/>
</dbReference>
<gene>
    <name evidence="3" type="ORF">EV643_10410</name>
</gene>
<dbReference type="InterPro" id="IPR000994">
    <property type="entry name" value="Pept_M24"/>
</dbReference>
<evidence type="ECO:0000313" key="4">
    <source>
        <dbReference type="Proteomes" id="UP000295388"/>
    </source>
</evidence>
<accession>A0A4V3CAM9</accession>
<dbReference type="InterPro" id="IPR029149">
    <property type="entry name" value="Creatin/AminoP/Spt16_N"/>
</dbReference>
<protein>
    <submittedName>
        <fullName evidence="3">Xaa-Pro aminopeptidase</fullName>
    </submittedName>
</protein>
<keyword evidence="4" id="KW-1185">Reference proteome</keyword>
<dbReference type="Gene3D" id="3.40.350.10">
    <property type="entry name" value="Creatinase/prolidase N-terminal domain"/>
    <property type="match status" value="1"/>
</dbReference>
<keyword evidence="3" id="KW-0031">Aminopeptidase</keyword>
<dbReference type="PANTHER" id="PTHR46112:SF3">
    <property type="entry name" value="AMINOPEPTIDASE YPDF"/>
    <property type="match status" value="1"/>
</dbReference>
<keyword evidence="3" id="KW-0645">Protease</keyword>
<name>A0A4V3CAM9_9ACTN</name>
<dbReference type="SUPFAM" id="SSF55920">
    <property type="entry name" value="Creatinase/aminopeptidase"/>
    <property type="match status" value="1"/>
</dbReference>
<sequence>MPPFNTQKLDQLMDDSGVSLVLATTRHNVQYLLGGYRYFFFANMDAIGVSRYLPMLGYAGDRGASTFYVGAGNEDWGIDAHPIWVDDVHNVSWSSVQAAEVAAECIRRRGLDRSTIAVEYAFIPADALDALRAALPEATFVDAHPILESLRGAKCEEELKLVRDASTGIIESMLSTFEQVSPGMTRSQIVEMFRREQTNRGLVFDYCLIATGPSLNRAPSDEIWAEGAVLSLDSGGMYHGYIGDLARMGVHGDPTDYMQELMDEIESVQQSARTVVKAGAQGDAIYEVAGAAVAECAHRSNMRFLAHGMGLITHEVPRLTATGPVPYPADHATLPLEAGNVLSIETWIEDPTVGFVKLEDTLIVTHDGYEAPGDSGRGYNVIRG</sequence>
<organism evidence="3 4">
    <name type="scientific">Kribbella caucasensis</name>
    <dbReference type="NCBI Taxonomy" id="2512215"/>
    <lineage>
        <taxon>Bacteria</taxon>
        <taxon>Bacillati</taxon>
        <taxon>Actinomycetota</taxon>
        <taxon>Actinomycetes</taxon>
        <taxon>Propionibacteriales</taxon>
        <taxon>Kribbellaceae</taxon>
        <taxon>Kribbella</taxon>
    </lineage>
</organism>
<dbReference type="OrthoDB" id="9806388at2"/>
<feature type="domain" description="Creatinase N-terminal" evidence="2">
    <location>
        <begin position="7"/>
        <end position="151"/>
    </location>
</feature>